<dbReference type="Gene3D" id="3.30.420.40">
    <property type="match status" value="2"/>
</dbReference>
<evidence type="ECO:0000259" key="3">
    <source>
        <dbReference type="Pfam" id="PF16861"/>
    </source>
</evidence>
<evidence type="ECO:0000259" key="2">
    <source>
        <dbReference type="Pfam" id="PF02543"/>
    </source>
</evidence>
<dbReference type="PANTHER" id="PTHR34847:SF1">
    <property type="entry name" value="NODULATION PROTEIN U"/>
    <property type="match status" value="1"/>
</dbReference>
<comment type="caution">
    <text evidence="4">The sequence shown here is derived from an EMBL/GenBank/DDBJ whole genome shotgun (WGS) entry which is preliminary data.</text>
</comment>
<dbReference type="InterPro" id="IPR051338">
    <property type="entry name" value="NodU/CmcH_Carbamoyltrnsfr"/>
</dbReference>
<dbReference type="InterPro" id="IPR003696">
    <property type="entry name" value="Carbtransf_dom"/>
</dbReference>
<dbReference type="Proteomes" id="UP001470023">
    <property type="component" value="Unassembled WGS sequence"/>
</dbReference>
<dbReference type="CDD" id="cd24098">
    <property type="entry name" value="ASKHA_NBD_TobZ_N"/>
    <property type="match status" value="1"/>
</dbReference>
<accession>A0ABV1UDU9</accession>
<dbReference type="Pfam" id="PF02543">
    <property type="entry name" value="Carbam_trans_N"/>
    <property type="match status" value="1"/>
</dbReference>
<dbReference type="InterPro" id="IPR043129">
    <property type="entry name" value="ATPase_NBD"/>
</dbReference>
<gene>
    <name evidence="4" type="ORF">ABT272_29825</name>
</gene>
<dbReference type="RefSeq" id="WP_352064829.1">
    <property type="nucleotide sequence ID" value="NZ_JBEPAZ010000034.1"/>
</dbReference>
<evidence type="ECO:0000256" key="1">
    <source>
        <dbReference type="ARBA" id="ARBA00006129"/>
    </source>
</evidence>
<comment type="similarity">
    <text evidence="1">Belongs to the NodU/CmcH family.</text>
</comment>
<name>A0ABV1UDU9_9ACTN</name>
<sequence length="538" mass="58198">MGYILGVNAPPTLRQAEQCPFGGHDPSACLLDERGRVVAMEEQERISRQRYGVFEDPTDAIGACLEIAGVSLGDIDVVAVGWDVPRVAAITGEGWSFGSTDAYLRRLGFDPAVHRPELVFVEHHRAHAASAFHAAGIPEAAVLVMDGNGEDESISVFHGRPSGELVRRDRMPQSRSLGDMYAAVCRHLNLGLLNAGKTMGLASYGRGAGLDPFPMLDEEGRPLFAHHADMRQEAVMQAWRGHLARLAPKRLTPSRLLHEDTQSVRLAWSAQVAVEQQLVRLVEWSRKITGADAVCLSGGVALNCSANGRLDGAVFCPPVPHDGGVALGAAWTVRRPALPERMDPFLGSSLRGEVPVDLRAVDLDLDRVVDLLVGGAVGGVAVGRAEVGPRALGHRSLIAMPSVEGVRDRINVAKSREAWRPLAPVSLASTAARFWEVKDPLQRYMLGATAVTDHAREVMREAVHVDGTARAQIVADDDSPFARILTRMERAGLPPVLINTSLNALGEPIAHSVDDVLRTYEQCALDFLILEDRLIVRE</sequence>
<feature type="domain" description="Carbamoyltransferase C-terminal" evidence="3">
    <location>
        <begin position="370"/>
        <end position="536"/>
    </location>
</feature>
<feature type="domain" description="Carbamoyltransferase" evidence="2">
    <location>
        <begin position="113"/>
        <end position="330"/>
    </location>
</feature>
<dbReference type="PANTHER" id="PTHR34847">
    <property type="entry name" value="NODULATION PROTEIN U"/>
    <property type="match status" value="1"/>
</dbReference>
<dbReference type="InterPro" id="IPR031730">
    <property type="entry name" value="Carbam_trans_C"/>
</dbReference>
<organism evidence="4 5">
    <name type="scientific">Streptomyces sp. 900105245</name>
    <dbReference type="NCBI Taxonomy" id="3154379"/>
    <lineage>
        <taxon>Bacteria</taxon>
        <taxon>Bacillati</taxon>
        <taxon>Actinomycetota</taxon>
        <taxon>Actinomycetes</taxon>
        <taxon>Kitasatosporales</taxon>
        <taxon>Streptomycetaceae</taxon>
        <taxon>Streptomyces</taxon>
    </lineage>
</organism>
<dbReference type="Pfam" id="PF16861">
    <property type="entry name" value="Carbam_trans_C"/>
    <property type="match status" value="1"/>
</dbReference>
<keyword evidence="5" id="KW-1185">Reference proteome</keyword>
<evidence type="ECO:0000313" key="4">
    <source>
        <dbReference type="EMBL" id="MER6431893.1"/>
    </source>
</evidence>
<evidence type="ECO:0000313" key="5">
    <source>
        <dbReference type="Proteomes" id="UP001470023"/>
    </source>
</evidence>
<proteinExistence type="inferred from homology"/>
<reference evidence="4 5" key="1">
    <citation type="submission" date="2024-06" db="EMBL/GenBank/DDBJ databases">
        <title>The Natural Products Discovery Center: Release of the First 8490 Sequenced Strains for Exploring Actinobacteria Biosynthetic Diversity.</title>
        <authorList>
            <person name="Kalkreuter E."/>
            <person name="Kautsar S.A."/>
            <person name="Yang D."/>
            <person name="Bader C.D."/>
            <person name="Teijaro C.N."/>
            <person name="Fluegel L."/>
            <person name="Davis C.M."/>
            <person name="Simpson J.R."/>
            <person name="Lauterbach L."/>
            <person name="Steele A.D."/>
            <person name="Gui C."/>
            <person name="Meng S."/>
            <person name="Li G."/>
            <person name="Viehrig K."/>
            <person name="Ye F."/>
            <person name="Su P."/>
            <person name="Kiefer A.F."/>
            <person name="Nichols A."/>
            <person name="Cepeda A.J."/>
            <person name="Yan W."/>
            <person name="Fan B."/>
            <person name="Jiang Y."/>
            <person name="Adhikari A."/>
            <person name="Zheng C.-J."/>
            <person name="Schuster L."/>
            <person name="Cowan T.M."/>
            <person name="Smanski M.J."/>
            <person name="Chevrette M.G."/>
            <person name="De Carvalho L.P.S."/>
            <person name="Shen B."/>
        </authorList>
    </citation>
    <scope>NUCLEOTIDE SEQUENCE [LARGE SCALE GENOMIC DNA]</scope>
    <source>
        <strain evidence="4 5">NPDC001166</strain>
    </source>
</reference>
<dbReference type="SUPFAM" id="SSF53067">
    <property type="entry name" value="Actin-like ATPase domain"/>
    <property type="match status" value="1"/>
</dbReference>
<protein>
    <submittedName>
        <fullName evidence="4">Carbamoyltransferase C-terminal domain-containing protein</fullName>
    </submittedName>
</protein>
<dbReference type="Gene3D" id="3.90.870.20">
    <property type="entry name" value="Carbamoyltransferase, C-terminal domain"/>
    <property type="match status" value="1"/>
</dbReference>
<dbReference type="InterPro" id="IPR038152">
    <property type="entry name" value="Carbam_trans_C_sf"/>
</dbReference>
<dbReference type="EMBL" id="JBEPAZ010000034">
    <property type="protein sequence ID" value="MER6431893.1"/>
    <property type="molecule type" value="Genomic_DNA"/>
</dbReference>